<dbReference type="EMBL" id="WHLY01000002">
    <property type="protein sequence ID" value="MPR32582.1"/>
    <property type="molecule type" value="Genomic_DNA"/>
</dbReference>
<reference evidence="2 3" key="1">
    <citation type="submission" date="2019-10" db="EMBL/GenBank/DDBJ databases">
        <title>Draft Genome Sequence of Cytophagaceae sp. SJW1-29.</title>
        <authorList>
            <person name="Choi A."/>
        </authorList>
    </citation>
    <scope>NUCLEOTIDE SEQUENCE [LARGE SCALE GENOMIC DNA]</scope>
    <source>
        <strain evidence="2 3">SJW1-29</strain>
    </source>
</reference>
<evidence type="ECO:0000313" key="3">
    <source>
        <dbReference type="Proteomes" id="UP000479293"/>
    </source>
</evidence>
<feature type="domain" description="AtuA-like ferredoxin-fold" evidence="1">
    <location>
        <begin position="3"/>
        <end position="101"/>
    </location>
</feature>
<sequence>MKIKLYDLAHSRAGDKGDTLVLSLIPYREKDYPLLKAKVTAEAVKEHLKDIVAGQIERYELPNLPALQFVCRQALLGGVTTSLAMDTHGKSLSFALLEMWIENNEI</sequence>
<gene>
    <name evidence="2" type="ORF">GBK04_04265</name>
</gene>
<name>A0A7C9B8E5_9BACT</name>
<protein>
    <recommendedName>
        <fullName evidence="1">AtuA-like ferredoxin-fold domain-containing protein</fullName>
    </recommendedName>
</protein>
<dbReference type="RefSeq" id="WP_152757140.1">
    <property type="nucleotide sequence ID" value="NZ_WHLY01000002.1"/>
</dbReference>
<dbReference type="InterPro" id="IPR056362">
    <property type="entry name" value="AtuA-like_ferredoxin_dom"/>
</dbReference>
<accession>A0A7C9B8E5</accession>
<comment type="caution">
    <text evidence="2">The sequence shown here is derived from an EMBL/GenBank/DDBJ whole genome shotgun (WGS) entry which is preliminary data.</text>
</comment>
<evidence type="ECO:0000313" key="2">
    <source>
        <dbReference type="EMBL" id="MPR32582.1"/>
    </source>
</evidence>
<organism evidence="2 3">
    <name type="scientific">Salmonirosea aquatica</name>
    <dbReference type="NCBI Taxonomy" id="2654236"/>
    <lineage>
        <taxon>Bacteria</taxon>
        <taxon>Pseudomonadati</taxon>
        <taxon>Bacteroidota</taxon>
        <taxon>Cytophagia</taxon>
        <taxon>Cytophagales</taxon>
        <taxon>Spirosomataceae</taxon>
        <taxon>Salmonirosea</taxon>
    </lineage>
</organism>
<proteinExistence type="predicted"/>
<dbReference type="PANTHER" id="PTHR47472:SF1">
    <property type="entry name" value="DUF1446-DOMAIN-CONTAINING PROTEIN"/>
    <property type="match status" value="1"/>
</dbReference>
<dbReference type="Proteomes" id="UP000479293">
    <property type="component" value="Unassembled WGS sequence"/>
</dbReference>
<dbReference type="AlphaFoldDB" id="A0A7C9B8E5"/>
<keyword evidence="3" id="KW-1185">Reference proteome</keyword>
<dbReference type="PANTHER" id="PTHR47472">
    <property type="entry name" value="PROPIONYL-COA CARBOXYLASE"/>
    <property type="match status" value="1"/>
</dbReference>
<dbReference type="Pfam" id="PF23544">
    <property type="entry name" value="AtuA_ferredoxin"/>
    <property type="match status" value="1"/>
</dbReference>
<evidence type="ECO:0000259" key="1">
    <source>
        <dbReference type="Pfam" id="PF23544"/>
    </source>
</evidence>